<proteinExistence type="inferred from homology"/>
<feature type="transmembrane region" description="Helical" evidence="7">
    <location>
        <begin position="238"/>
        <end position="259"/>
    </location>
</feature>
<feature type="transmembrane region" description="Helical" evidence="7">
    <location>
        <begin position="155"/>
        <end position="176"/>
    </location>
</feature>
<dbReference type="GO" id="GO:0016020">
    <property type="term" value="C:membrane"/>
    <property type="evidence" value="ECO:0007669"/>
    <property type="project" value="UniProtKB-SubCell"/>
</dbReference>
<feature type="transmembrane region" description="Helical" evidence="7">
    <location>
        <begin position="457"/>
        <end position="479"/>
    </location>
</feature>
<feature type="compositionally biased region" description="Basic and acidic residues" evidence="6">
    <location>
        <begin position="19"/>
        <end position="40"/>
    </location>
</feature>
<feature type="domain" description="Cation/H+ exchanger transmembrane" evidence="8">
    <location>
        <begin position="164"/>
        <end position="543"/>
    </location>
</feature>
<evidence type="ECO:0000256" key="1">
    <source>
        <dbReference type="ARBA" id="ARBA00004141"/>
    </source>
</evidence>
<dbReference type="Gene3D" id="1.20.1530.20">
    <property type="match status" value="1"/>
</dbReference>
<feature type="transmembrane region" description="Helical" evidence="7">
    <location>
        <begin position="120"/>
        <end position="143"/>
    </location>
</feature>
<dbReference type="InterPro" id="IPR006153">
    <property type="entry name" value="Cation/H_exchanger_TM"/>
</dbReference>
<feature type="transmembrane region" description="Helical" evidence="7">
    <location>
        <begin position="424"/>
        <end position="445"/>
    </location>
</feature>
<dbReference type="InterPro" id="IPR051843">
    <property type="entry name" value="CPA1_transporter"/>
</dbReference>
<keyword evidence="3 7" id="KW-0812">Transmembrane</keyword>
<dbReference type="GO" id="GO:0015297">
    <property type="term" value="F:antiporter activity"/>
    <property type="evidence" value="ECO:0007669"/>
    <property type="project" value="InterPro"/>
</dbReference>
<evidence type="ECO:0000259" key="8">
    <source>
        <dbReference type="Pfam" id="PF00999"/>
    </source>
</evidence>
<evidence type="ECO:0000313" key="9">
    <source>
        <dbReference type="EMBL" id="KAF0289584.1"/>
    </source>
</evidence>
<comment type="caution">
    <text evidence="9">The sequence shown here is derived from an EMBL/GenBank/DDBJ whole genome shotgun (WGS) entry which is preliminary data.</text>
</comment>
<dbReference type="OrthoDB" id="423807at2759"/>
<feature type="transmembrane region" description="Helical" evidence="7">
    <location>
        <begin position="369"/>
        <end position="387"/>
    </location>
</feature>
<dbReference type="PANTHER" id="PTHR31102">
    <property type="match status" value="1"/>
</dbReference>
<evidence type="ECO:0000313" key="10">
    <source>
        <dbReference type="Proteomes" id="UP000440578"/>
    </source>
</evidence>
<evidence type="ECO:0000256" key="4">
    <source>
        <dbReference type="ARBA" id="ARBA00022989"/>
    </source>
</evidence>
<dbReference type="EMBL" id="VIIS01002025">
    <property type="protein sequence ID" value="KAF0289584.1"/>
    <property type="molecule type" value="Genomic_DNA"/>
</dbReference>
<evidence type="ECO:0000256" key="5">
    <source>
        <dbReference type="ARBA" id="ARBA00023136"/>
    </source>
</evidence>
<evidence type="ECO:0000256" key="7">
    <source>
        <dbReference type="SAM" id="Phobius"/>
    </source>
</evidence>
<feature type="compositionally biased region" description="Polar residues" evidence="6">
    <location>
        <begin position="44"/>
        <end position="59"/>
    </location>
</feature>
<dbReference type="GO" id="GO:1902600">
    <property type="term" value="P:proton transmembrane transport"/>
    <property type="evidence" value="ECO:0007669"/>
    <property type="project" value="InterPro"/>
</dbReference>
<sequence>MADPTATYVFPPVDPSPAEQRRRASERSTSSEEKQSRSSWRESLTGTDLATRGSGSKPPTISDDVADGDVFLGEPLELQSPEPSGPCHRCARPLLRSSYAPPAGAALWRRALYGCTCPPWGWLEGLLSAAAVTLAVWGLALALTGPHALPGGQIFGILCLLVLCLAAGWVAALVRLPPLLGMLIMGLCLANVPGLRSVASSIPEGTSSLLRNMALMVILTRAGLGLDAAALRRLSLVVLRLAFTPCLCETLTVGVAAHLLLGFPWIWAFMLGFVLAAVSPAVVVPCLLSLQQQGYGVEKGVPTLVIAAASVDDVLAISGFGVLLGVNFSRGALTEKLLSGPLEVVMGLGYGVVGGVLLWYLPGASNSRLALLRLLLLTCTGLLALFGSQKVGYAGAGALAALTLAFVAGHGWRRSGWTGDTNPVSDAYSVLWFVFQPLLFGLIGAEIQVNALRADTVGLGLLVLFIGLTVRMAVTFFVVLGGGLTVKERLFVTLAWLPKATVQAAIGPVALDFARQYAPTPENIGLGEQVVAIAVLVILVTAPLGAAAIMLSAPRLLSKASQVGPDDKEVQKVANGDNTA</sequence>
<evidence type="ECO:0000256" key="3">
    <source>
        <dbReference type="ARBA" id="ARBA00022692"/>
    </source>
</evidence>
<keyword evidence="5 7" id="KW-0472">Membrane</keyword>
<feature type="transmembrane region" description="Helical" evidence="7">
    <location>
        <begin position="531"/>
        <end position="551"/>
    </location>
</feature>
<evidence type="ECO:0000256" key="6">
    <source>
        <dbReference type="SAM" id="MobiDB-lite"/>
    </source>
</evidence>
<feature type="region of interest" description="Disordered" evidence="6">
    <location>
        <begin position="1"/>
        <end position="66"/>
    </location>
</feature>
<keyword evidence="4 7" id="KW-1133">Transmembrane helix</keyword>
<gene>
    <name evidence="9" type="ORF">FJT64_012229</name>
</gene>
<dbReference type="InterPro" id="IPR038770">
    <property type="entry name" value="Na+/solute_symporter_sf"/>
</dbReference>
<organism evidence="9 10">
    <name type="scientific">Amphibalanus amphitrite</name>
    <name type="common">Striped barnacle</name>
    <name type="synonym">Balanus amphitrite</name>
    <dbReference type="NCBI Taxonomy" id="1232801"/>
    <lineage>
        <taxon>Eukaryota</taxon>
        <taxon>Metazoa</taxon>
        <taxon>Ecdysozoa</taxon>
        <taxon>Arthropoda</taxon>
        <taxon>Crustacea</taxon>
        <taxon>Multicrustacea</taxon>
        <taxon>Cirripedia</taxon>
        <taxon>Thoracica</taxon>
        <taxon>Thoracicalcarea</taxon>
        <taxon>Balanomorpha</taxon>
        <taxon>Balanoidea</taxon>
        <taxon>Balanidae</taxon>
        <taxon>Amphibalaninae</taxon>
        <taxon>Amphibalanus</taxon>
    </lineage>
</organism>
<name>A0A6A4VDG4_AMPAM</name>
<dbReference type="PANTHER" id="PTHR31102:SF1">
    <property type="entry name" value="CATION_H+ EXCHANGER DOMAIN-CONTAINING PROTEIN"/>
    <property type="match status" value="1"/>
</dbReference>
<reference evidence="9 10" key="1">
    <citation type="submission" date="2019-07" db="EMBL/GenBank/DDBJ databases">
        <title>Draft genome assembly of a fouling barnacle, Amphibalanus amphitrite (Darwin, 1854): The first reference genome for Thecostraca.</title>
        <authorList>
            <person name="Kim W."/>
        </authorList>
    </citation>
    <scope>NUCLEOTIDE SEQUENCE [LARGE SCALE GENOMIC DNA]</scope>
    <source>
        <strain evidence="9">SNU_AA5</strain>
        <tissue evidence="9">Soma without cirri and trophi</tissue>
    </source>
</reference>
<feature type="transmembrane region" description="Helical" evidence="7">
    <location>
        <begin position="344"/>
        <end position="362"/>
    </location>
</feature>
<dbReference type="AlphaFoldDB" id="A0A6A4VDG4"/>
<feature type="transmembrane region" description="Helical" evidence="7">
    <location>
        <begin position="265"/>
        <end position="288"/>
    </location>
</feature>
<evidence type="ECO:0000256" key="2">
    <source>
        <dbReference type="ARBA" id="ARBA00007367"/>
    </source>
</evidence>
<feature type="transmembrane region" description="Helical" evidence="7">
    <location>
        <begin position="393"/>
        <end position="412"/>
    </location>
</feature>
<dbReference type="Pfam" id="PF00999">
    <property type="entry name" value="Na_H_Exchanger"/>
    <property type="match status" value="1"/>
</dbReference>
<feature type="transmembrane region" description="Helical" evidence="7">
    <location>
        <begin position="491"/>
        <end position="511"/>
    </location>
</feature>
<comment type="similarity">
    <text evidence="2">Belongs to the monovalent cation:proton antiporter 1 (CPA1) transporter (TC 2.A.36) family.</text>
</comment>
<protein>
    <submittedName>
        <fullName evidence="9">Sodium/hydrogen exchanger 9B2</fullName>
    </submittedName>
</protein>
<comment type="subcellular location">
    <subcellularLocation>
        <location evidence="1">Membrane</location>
        <topology evidence="1">Multi-pass membrane protein</topology>
    </subcellularLocation>
</comment>
<accession>A0A6A4VDG4</accession>
<dbReference type="Proteomes" id="UP000440578">
    <property type="component" value="Unassembled WGS sequence"/>
</dbReference>
<feature type="transmembrane region" description="Helical" evidence="7">
    <location>
        <begin position="300"/>
        <end position="324"/>
    </location>
</feature>
<keyword evidence="10" id="KW-1185">Reference proteome</keyword>